<dbReference type="AlphaFoldDB" id="A0A9J6F208"/>
<evidence type="ECO:0000313" key="1">
    <source>
        <dbReference type="EMBL" id="KAH8040593.1"/>
    </source>
</evidence>
<dbReference type="InterPro" id="IPR024079">
    <property type="entry name" value="MetalloPept_cat_dom_sf"/>
</dbReference>
<keyword evidence="2" id="KW-1185">Reference proteome</keyword>
<name>A0A9J6F208_RHIMP</name>
<accession>A0A9J6F208</accession>
<gene>
    <name evidence="1" type="ORF">HPB51_011421</name>
</gene>
<dbReference type="SUPFAM" id="SSF55486">
    <property type="entry name" value="Metalloproteases ('zincins'), catalytic domain"/>
    <property type="match status" value="1"/>
</dbReference>
<evidence type="ECO:0000313" key="2">
    <source>
        <dbReference type="Proteomes" id="UP000821866"/>
    </source>
</evidence>
<dbReference type="EMBL" id="JABSTU010000001">
    <property type="protein sequence ID" value="KAH8040593.1"/>
    <property type="molecule type" value="Genomic_DNA"/>
</dbReference>
<dbReference type="Proteomes" id="UP000821866">
    <property type="component" value="Chromosome 1"/>
</dbReference>
<organism evidence="1 2">
    <name type="scientific">Rhipicephalus microplus</name>
    <name type="common">Cattle tick</name>
    <name type="synonym">Boophilus microplus</name>
    <dbReference type="NCBI Taxonomy" id="6941"/>
    <lineage>
        <taxon>Eukaryota</taxon>
        <taxon>Metazoa</taxon>
        <taxon>Ecdysozoa</taxon>
        <taxon>Arthropoda</taxon>
        <taxon>Chelicerata</taxon>
        <taxon>Arachnida</taxon>
        <taxon>Acari</taxon>
        <taxon>Parasitiformes</taxon>
        <taxon>Ixodida</taxon>
        <taxon>Ixodoidea</taxon>
        <taxon>Ixodidae</taxon>
        <taxon>Rhipicephalinae</taxon>
        <taxon>Rhipicephalus</taxon>
        <taxon>Boophilus</taxon>
    </lineage>
</organism>
<reference evidence="1" key="2">
    <citation type="submission" date="2021-09" db="EMBL/GenBank/DDBJ databases">
        <authorList>
            <person name="Jia N."/>
            <person name="Wang J."/>
            <person name="Shi W."/>
            <person name="Du L."/>
            <person name="Sun Y."/>
            <person name="Zhan W."/>
            <person name="Jiang J."/>
            <person name="Wang Q."/>
            <person name="Zhang B."/>
            <person name="Ji P."/>
            <person name="Sakyi L.B."/>
            <person name="Cui X."/>
            <person name="Yuan T."/>
            <person name="Jiang B."/>
            <person name="Yang W."/>
            <person name="Lam T.T.-Y."/>
            <person name="Chang Q."/>
            <person name="Ding S."/>
            <person name="Wang X."/>
            <person name="Zhu J."/>
            <person name="Ruan X."/>
            <person name="Zhao L."/>
            <person name="Wei J."/>
            <person name="Que T."/>
            <person name="Du C."/>
            <person name="Cheng J."/>
            <person name="Dai P."/>
            <person name="Han X."/>
            <person name="Huang E."/>
            <person name="Gao Y."/>
            <person name="Liu J."/>
            <person name="Shao H."/>
            <person name="Ye R."/>
            <person name="Li L."/>
            <person name="Wei W."/>
            <person name="Wang X."/>
            <person name="Wang C."/>
            <person name="Huo Q."/>
            <person name="Li W."/>
            <person name="Guo W."/>
            <person name="Chen H."/>
            <person name="Chen S."/>
            <person name="Zhou L."/>
            <person name="Zhou L."/>
            <person name="Ni X."/>
            <person name="Tian J."/>
            <person name="Zhou Y."/>
            <person name="Sheng Y."/>
            <person name="Liu T."/>
            <person name="Pan Y."/>
            <person name="Xia L."/>
            <person name="Li J."/>
            <person name="Zhao F."/>
            <person name="Cao W."/>
        </authorList>
    </citation>
    <scope>NUCLEOTIDE SEQUENCE</scope>
    <source>
        <strain evidence="1">Rmic-2018</strain>
        <tissue evidence="1">Larvae</tissue>
    </source>
</reference>
<sequence>MYEDRQALYEPFTPKDESSSFLVRFTEASAVLRGFVGTETYERVLRRRIGESGAPMSLYEYYTNIVRVSLDALERPMFTVDGTDAMNYAGLGSYVTREVTRSFDPTGSAVDSTSAQLGGGVPARRASTGVGCRV</sequence>
<protein>
    <submittedName>
        <fullName evidence="1">Uncharacterized protein</fullName>
    </submittedName>
</protein>
<dbReference type="Gene3D" id="3.40.390.10">
    <property type="entry name" value="Collagenase (Catalytic Domain)"/>
    <property type="match status" value="1"/>
</dbReference>
<proteinExistence type="predicted"/>
<comment type="caution">
    <text evidence="1">The sequence shown here is derived from an EMBL/GenBank/DDBJ whole genome shotgun (WGS) entry which is preliminary data.</text>
</comment>
<reference evidence="1" key="1">
    <citation type="journal article" date="2020" name="Cell">
        <title>Large-Scale Comparative Analyses of Tick Genomes Elucidate Their Genetic Diversity and Vector Capacities.</title>
        <authorList>
            <consortium name="Tick Genome and Microbiome Consortium (TIGMIC)"/>
            <person name="Jia N."/>
            <person name="Wang J."/>
            <person name="Shi W."/>
            <person name="Du L."/>
            <person name="Sun Y."/>
            <person name="Zhan W."/>
            <person name="Jiang J.F."/>
            <person name="Wang Q."/>
            <person name="Zhang B."/>
            <person name="Ji P."/>
            <person name="Bell-Sakyi L."/>
            <person name="Cui X.M."/>
            <person name="Yuan T.T."/>
            <person name="Jiang B.G."/>
            <person name="Yang W.F."/>
            <person name="Lam T.T."/>
            <person name="Chang Q.C."/>
            <person name="Ding S.J."/>
            <person name="Wang X.J."/>
            <person name="Zhu J.G."/>
            <person name="Ruan X.D."/>
            <person name="Zhao L."/>
            <person name="Wei J.T."/>
            <person name="Ye R.Z."/>
            <person name="Que T.C."/>
            <person name="Du C.H."/>
            <person name="Zhou Y.H."/>
            <person name="Cheng J.X."/>
            <person name="Dai P.F."/>
            <person name="Guo W.B."/>
            <person name="Han X.H."/>
            <person name="Huang E.J."/>
            <person name="Li L.F."/>
            <person name="Wei W."/>
            <person name="Gao Y.C."/>
            <person name="Liu J.Z."/>
            <person name="Shao H.Z."/>
            <person name="Wang X."/>
            <person name="Wang C.C."/>
            <person name="Yang T.C."/>
            <person name="Huo Q.B."/>
            <person name="Li W."/>
            <person name="Chen H.Y."/>
            <person name="Chen S.E."/>
            <person name="Zhou L.G."/>
            <person name="Ni X.B."/>
            <person name="Tian J.H."/>
            <person name="Sheng Y."/>
            <person name="Liu T."/>
            <person name="Pan Y.S."/>
            <person name="Xia L.Y."/>
            <person name="Li J."/>
            <person name="Zhao F."/>
            <person name="Cao W.C."/>
        </authorList>
    </citation>
    <scope>NUCLEOTIDE SEQUENCE</scope>
    <source>
        <strain evidence="1">Rmic-2018</strain>
    </source>
</reference>
<dbReference type="GO" id="GO:0008237">
    <property type="term" value="F:metallopeptidase activity"/>
    <property type="evidence" value="ECO:0007669"/>
    <property type="project" value="InterPro"/>
</dbReference>